<evidence type="ECO:0000256" key="4">
    <source>
        <dbReference type="ARBA" id="ARBA00022692"/>
    </source>
</evidence>
<evidence type="ECO:0000256" key="2">
    <source>
        <dbReference type="ARBA" id="ARBA00022516"/>
    </source>
</evidence>
<keyword evidence="8 10" id="KW-0594">Phospholipid biosynthesis</keyword>
<dbReference type="InterPro" id="IPR003811">
    <property type="entry name" value="G3P_acylTferase_PlsY"/>
</dbReference>
<comment type="subcellular location">
    <subcellularLocation>
        <location evidence="10">Cell membrane</location>
        <topology evidence="10">Multi-pass membrane protein</topology>
    </subcellularLocation>
</comment>
<keyword evidence="2 10" id="KW-0444">Lipid biosynthesis</keyword>
<gene>
    <name evidence="10 11" type="primary">plsY</name>
    <name evidence="11" type="ORF">MPAN_017730</name>
</gene>
<dbReference type="RefSeq" id="WP_176240152.1">
    <property type="nucleotide sequence ID" value="NZ_AP024413.1"/>
</dbReference>
<comment type="function">
    <text evidence="10">Catalyzes the transfer of an acyl group from acyl-phosphate (acyl-PO(4)) to glycerol-3-phosphate (G3P) to form lysophosphatidic acid (LPA). This enzyme utilizes acyl-phosphate as fatty acyl donor, but not acyl-CoA or acyl-ACP.</text>
</comment>
<keyword evidence="5 10" id="KW-1133">Transmembrane helix</keyword>
<keyword evidence="6 10" id="KW-0443">Lipid metabolism</keyword>
<evidence type="ECO:0000256" key="6">
    <source>
        <dbReference type="ARBA" id="ARBA00023098"/>
    </source>
</evidence>
<name>A0A7U9TJ13_9MOLU</name>
<dbReference type="Pfam" id="PF02660">
    <property type="entry name" value="G3P_acyltransf"/>
    <property type="match status" value="1"/>
</dbReference>
<feature type="transmembrane region" description="Helical" evidence="10">
    <location>
        <begin position="88"/>
        <end position="110"/>
    </location>
</feature>
<feature type="transmembrane region" description="Helical" evidence="10">
    <location>
        <begin position="149"/>
        <end position="171"/>
    </location>
</feature>
<dbReference type="HAMAP" id="MF_01043">
    <property type="entry name" value="PlsY"/>
    <property type="match status" value="1"/>
</dbReference>
<evidence type="ECO:0000256" key="9">
    <source>
        <dbReference type="ARBA" id="ARBA00023264"/>
    </source>
</evidence>
<organism evidence="11 12">
    <name type="scientific">Mariniplasma anaerobium</name>
    <dbReference type="NCBI Taxonomy" id="2735436"/>
    <lineage>
        <taxon>Bacteria</taxon>
        <taxon>Bacillati</taxon>
        <taxon>Mycoplasmatota</taxon>
        <taxon>Mollicutes</taxon>
        <taxon>Acholeplasmatales</taxon>
        <taxon>Acholeplasmataceae</taxon>
        <taxon>Mariniplasma</taxon>
    </lineage>
</organism>
<comment type="catalytic activity">
    <reaction evidence="10">
        <text>an acyl phosphate + sn-glycerol 3-phosphate = a 1-acyl-sn-glycero-3-phosphate + phosphate</text>
        <dbReference type="Rhea" id="RHEA:34075"/>
        <dbReference type="ChEBI" id="CHEBI:43474"/>
        <dbReference type="ChEBI" id="CHEBI:57597"/>
        <dbReference type="ChEBI" id="CHEBI:57970"/>
        <dbReference type="ChEBI" id="CHEBI:59918"/>
        <dbReference type="EC" id="2.3.1.275"/>
    </reaction>
</comment>
<keyword evidence="4 10" id="KW-0812">Transmembrane</keyword>
<reference evidence="11" key="1">
    <citation type="submission" date="2021-01" db="EMBL/GenBank/DDBJ databases">
        <title>Draft genome sequence of Acholeplasmataceae bacterium strain Mahy22.</title>
        <authorList>
            <person name="Watanabe M."/>
            <person name="Kojima H."/>
            <person name="Fukui M."/>
        </authorList>
    </citation>
    <scope>NUCLEOTIDE SEQUENCE</scope>
    <source>
        <strain evidence="11">Mahy22</strain>
        <plasmid evidence="11">pAa22_1</plasmid>
    </source>
</reference>
<dbReference type="Proteomes" id="UP000620133">
    <property type="component" value="Plasmid pAa22_1"/>
</dbReference>
<feature type="transmembrane region" description="Helical" evidence="10">
    <location>
        <begin position="122"/>
        <end position="143"/>
    </location>
</feature>
<evidence type="ECO:0000256" key="8">
    <source>
        <dbReference type="ARBA" id="ARBA00023209"/>
    </source>
</evidence>
<evidence type="ECO:0000256" key="7">
    <source>
        <dbReference type="ARBA" id="ARBA00023136"/>
    </source>
</evidence>
<dbReference type="KEGG" id="manr:MPAN_017730"/>
<evidence type="ECO:0000256" key="3">
    <source>
        <dbReference type="ARBA" id="ARBA00022679"/>
    </source>
</evidence>
<comment type="subunit">
    <text evidence="10">Probably interacts with PlsX.</text>
</comment>
<evidence type="ECO:0000256" key="10">
    <source>
        <dbReference type="HAMAP-Rule" id="MF_01043"/>
    </source>
</evidence>
<feature type="transmembrane region" description="Helical" evidence="10">
    <location>
        <begin position="178"/>
        <end position="197"/>
    </location>
</feature>
<dbReference type="GO" id="GO:0008654">
    <property type="term" value="P:phospholipid biosynthetic process"/>
    <property type="evidence" value="ECO:0007669"/>
    <property type="project" value="UniProtKB-UniRule"/>
</dbReference>
<dbReference type="NCBIfam" id="TIGR00023">
    <property type="entry name" value="glycerol-3-phosphate 1-O-acyltransferase PlsY"/>
    <property type="match status" value="1"/>
</dbReference>
<accession>A0A7U9TJ13</accession>
<dbReference type="AlphaFoldDB" id="A0A7U9TJ13"/>
<keyword evidence="9 10" id="KW-1208">Phospholipid metabolism</keyword>
<evidence type="ECO:0000313" key="12">
    <source>
        <dbReference type="Proteomes" id="UP000620133"/>
    </source>
</evidence>
<keyword evidence="7 10" id="KW-0472">Membrane</keyword>
<evidence type="ECO:0000313" key="11">
    <source>
        <dbReference type="EMBL" id="BCR36880.1"/>
    </source>
</evidence>
<evidence type="ECO:0000256" key="5">
    <source>
        <dbReference type="ARBA" id="ARBA00022989"/>
    </source>
</evidence>
<proteinExistence type="inferred from homology"/>
<feature type="transmembrane region" description="Helical" evidence="10">
    <location>
        <begin position="6"/>
        <end position="29"/>
    </location>
</feature>
<dbReference type="PANTHER" id="PTHR30309:SF0">
    <property type="entry name" value="GLYCEROL-3-PHOSPHATE ACYLTRANSFERASE-RELATED"/>
    <property type="match status" value="1"/>
</dbReference>
<keyword evidence="3 10" id="KW-0808">Transferase</keyword>
<dbReference type="GO" id="GO:0005886">
    <property type="term" value="C:plasma membrane"/>
    <property type="evidence" value="ECO:0007669"/>
    <property type="project" value="UniProtKB-SubCell"/>
</dbReference>
<dbReference type="GO" id="GO:0043772">
    <property type="term" value="F:acyl-phosphate glycerol-3-phosphate acyltransferase activity"/>
    <property type="evidence" value="ECO:0007669"/>
    <property type="project" value="UniProtKB-UniRule"/>
</dbReference>
<feature type="transmembrane region" description="Helical" evidence="10">
    <location>
        <begin position="50"/>
        <end position="76"/>
    </location>
</feature>
<geneLocation type="plasmid" evidence="11 12">
    <name>pAa22_1</name>
</geneLocation>
<dbReference type="UniPathway" id="UPA00085"/>
<keyword evidence="11" id="KW-0614">Plasmid</keyword>
<dbReference type="SMART" id="SM01207">
    <property type="entry name" value="G3P_acyltransf"/>
    <property type="match status" value="1"/>
</dbReference>
<keyword evidence="1 10" id="KW-1003">Cell membrane</keyword>
<keyword evidence="11" id="KW-0012">Acyltransferase</keyword>
<dbReference type="EMBL" id="AP024413">
    <property type="protein sequence ID" value="BCR36880.1"/>
    <property type="molecule type" value="Genomic_DNA"/>
</dbReference>
<evidence type="ECO:0000256" key="1">
    <source>
        <dbReference type="ARBA" id="ARBA00022475"/>
    </source>
</evidence>
<protein>
    <recommendedName>
        <fullName evidence="10">Glycerol-3-phosphate acyltransferase</fullName>
    </recommendedName>
    <alternativeName>
        <fullName evidence="10">Acyl-PO4 G3P acyltransferase</fullName>
    </alternativeName>
    <alternativeName>
        <fullName evidence="10">Acyl-phosphate--glycerol-3-phosphate acyltransferase</fullName>
    </alternativeName>
    <alternativeName>
        <fullName evidence="10">G3P acyltransferase</fullName>
        <shortName evidence="10">GPAT</shortName>
        <ecNumber evidence="10">2.3.1.275</ecNumber>
    </alternativeName>
    <alternativeName>
        <fullName evidence="10">Lysophosphatidic acid synthase</fullName>
        <shortName evidence="10">LPA synthase</shortName>
    </alternativeName>
</protein>
<sequence>MTYVYIGLLMLLSYLIGSIPSGLIIGKVFKKIDIREHGSKSTGATNTIRVLGFKFGIFAFAFDVLKGAFVIALVFLMKDQSLYIVSQYNITISSIYGLAAVIGHVFPVYIKFKGGKAVATSAGMILAIEPWVALAIIVVFLTVFLTTRYVSLASTACAVGVLVFFFIRIFFEHPFYNFATRIMDLTIITILASIIFVRHKTNYKRLREGTESKL</sequence>
<dbReference type="PANTHER" id="PTHR30309">
    <property type="entry name" value="INNER MEMBRANE PROTEIN YGIH"/>
    <property type="match status" value="1"/>
</dbReference>
<comment type="similarity">
    <text evidence="10">Belongs to the PlsY family.</text>
</comment>
<dbReference type="EC" id="2.3.1.275" evidence="10"/>
<keyword evidence="12" id="KW-1185">Reference proteome</keyword>
<comment type="pathway">
    <text evidence="10">Lipid metabolism; phospholipid metabolism.</text>
</comment>